<comment type="caution">
    <text evidence="9">The sequence shown here is derived from an EMBL/GenBank/DDBJ whole genome shotgun (WGS) entry which is preliminary data.</text>
</comment>
<evidence type="ECO:0000313" key="9">
    <source>
        <dbReference type="EMBL" id="KAG0651973.1"/>
    </source>
</evidence>
<dbReference type="EMBL" id="VNKQ01000003">
    <property type="protein sequence ID" value="KAG0651973.1"/>
    <property type="molecule type" value="Genomic_DNA"/>
</dbReference>
<feature type="transmembrane region" description="Helical" evidence="7">
    <location>
        <begin position="423"/>
        <end position="444"/>
    </location>
</feature>
<evidence type="ECO:0000256" key="6">
    <source>
        <dbReference type="ARBA" id="ARBA00023242"/>
    </source>
</evidence>
<keyword evidence="1" id="KW-0479">Metal-binding</keyword>
<reference evidence="9" key="1">
    <citation type="submission" date="2019-07" db="EMBL/GenBank/DDBJ databases">
        <title>Hyphodiscus hymeniophilus genome sequencing and assembly.</title>
        <authorList>
            <person name="Kramer G."/>
            <person name="Nodwell J."/>
        </authorList>
    </citation>
    <scope>NUCLEOTIDE SEQUENCE</scope>
    <source>
        <strain evidence="9">ATCC 34498</strain>
    </source>
</reference>
<dbReference type="SUPFAM" id="SSF57701">
    <property type="entry name" value="Zn2/Cys6 DNA-binding domain"/>
    <property type="match status" value="1"/>
</dbReference>
<gene>
    <name evidence="9" type="ORF">D0Z07_0880</name>
</gene>
<evidence type="ECO:0000259" key="8">
    <source>
        <dbReference type="Pfam" id="PF00172"/>
    </source>
</evidence>
<dbReference type="GO" id="GO:0008270">
    <property type="term" value="F:zinc ion binding"/>
    <property type="evidence" value="ECO:0007669"/>
    <property type="project" value="InterPro"/>
</dbReference>
<dbReference type="AlphaFoldDB" id="A0A9P7AZQ6"/>
<evidence type="ECO:0000256" key="7">
    <source>
        <dbReference type="SAM" id="Phobius"/>
    </source>
</evidence>
<organism evidence="9 10">
    <name type="scientific">Hyphodiscus hymeniophilus</name>
    <dbReference type="NCBI Taxonomy" id="353542"/>
    <lineage>
        <taxon>Eukaryota</taxon>
        <taxon>Fungi</taxon>
        <taxon>Dikarya</taxon>
        <taxon>Ascomycota</taxon>
        <taxon>Pezizomycotina</taxon>
        <taxon>Leotiomycetes</taxon>
        <taxon>Helotiales</taxon>
        <taxon>Hyphodiscaceae</taxon>
        <taxon>Hyphodiscus</taxon>
    </lineage>
</organism>
<dbReference type="PANTHER" id="PTHR36206">
    <property type="entry name" value="ASPERCRYPTIN BIOSYNTHESIS CLUSTER-SPECIFIC TRANSCRIPTION REGULATOR ATNN-RELATED"/>
    <property type="match status" value="1"/>
</dbReference>
<proteinExistence type="predicted"/>
<feature type="domain" description="Zn(2)-C6 fungal-type" evidence="8">
    <location>
        <begin position="12"/>
        <end position="42"/>
    </location>
</feature>
<dbReference type="PANTHER" id="PTHR36206:SF4">
    <property type="entry name" value="HYPOTHETICAL CONSERVED PROTEIN (EUROFUNG)-RELATED"/>
    <property type="match status" value="1"/>
</dbReference>
<dbReference type="Proteomes" id="UP000785200">
    <property type="component" value="Unassembled WGS sequence"/>
</dbReference>
<evidence type="ECO:0000256" key="5">
    <source>
        <dbReference type="ARBA" id="ARBA00023163"/>
    </source>
</evidence>
<keyword evidence="7" id="KW-0812">Transmembrane</keyword>
<evidence type="ECO:0000313" key="10">
    <source>
        <dbReference type="Proteomes" id="UP000785200"/>
    </source>
</evidence>
<dbReference type="GO" id="GO:0000981">
    <property type="term" value="F:DNA-binding transcription factor activity, RNA polymerase II-specific"/>
    <property type="evidence" value="ECO:0007669"/>
    <property type="project" value="InterPro"/>
</dbReference>
<dbReference type="CDD" id="cd00067">
    <property type="entry name" value="GAL4"/>
    <property type="match status" value="1"/>
</dbReference>
<dbReference type="InterPro" id="IPR052360">
    <property type="entry name" value="Transcr_Regulatory_Proteins"/>
</dbReference>
<evidence type="ECO:0000256" key="4">
    <source>
        <dbReference type="ARBA" id="ARBA00023125"/>
    </source>
</evidence>
<sequence length="516" mass="58030">MFLRAQWLGEQKRHIKCDESKPSCLRCSNFGRVCEGYPNEEDNSSQREPPAPTTRKILSKAVQECALSSQTSCTEPPPAWLLFQDEADYHYFCLFRDKTSIELSAGFESTLWNPLVLQACDNSSILQLTIATAALSKAQEDGLWEMERSMHNQYALQQYGKALKGIQAMVSNGQKPMRIALIAALLIFCFESLLGDTGRAITPIQSSLDLIFKRLSTMSRPYRNSRTKPRGSPASAPIDEELLWAFMRLDGPPLVLLSNRHQAPSPPTNRIFTLAFHEDELYIPCGFATISEARLYLEDIKWRALPKPQTVIPEPDEGSPPNLQKMRSELKNWWSSSVTTSSSCLNSQIAQWHRAFEPLLEYSMTTAGESTFVAAATLYIQALSNDMVISGSGFNTVRQDMNSYVCANTIVTLSRRLVKHPRFVLGFVFDIGIIPALVIILMLCPDRDLKRATNAVLRDMMPRREGVWDSRIVAEAGEKLLAGEEEALKYDMIDPRWRSESPNGGYKPTLRQFLGA</sequence>
<dbReference type="InterPro" id="IPR001138">
    <property type="entry name" value="Zn2Cys6_DnaBD"/>
</dbReference>
<keyword evidence="4" id="KW-0238">DNA-binding</keyword>
<keyword evidence="2" id="KW-0862">Zinc</keyword>
<dbReference type="InterPro" id="IPR036864">
    <property type="entry name" value="Zn2-C6_fun-type_DNA-bd_sf"/>
</dbReference>
<keyword evidence="10" id="KW-1185">Reference proteome</keyword>
<evidence type="ECO:0000256" key="1">
    <source>
        <dbReference type="ARBA" id="ARBA00022723"/>
    </source>
</evidence>
<accession>A0A9P7AZQ6</accession>
<protein>
    <submittedName>
        <fullName evidence="9">Transcription regulator</fullName>
    </submittedName>
</protein>
<dbReference type="GO" id="GO:0003677">
    <property type="term" value="F:DNA binding"/>
    <property type="evidence" value="ECO:0007669"/>
    <property type="project" value="UniProtKB-KW"/>
</dbReference>
<evidence type="ECO:0000256" key="3">
    <source>
        <dbReference type="ARBA" id="ARBA00023015"/>
    </source>
</evidence>
<keyword evidence="7" id="KW-1133">Transmembrane helix</keyword>
<evidence type="ECO:0000256" key="2">
    <source>
        <dbReference type="ARBA" id="ARBA00022833"/>
    </source>
</evidence>
<name>A0A9P7AZQ6_9HELO</name>
<keyword evidence="6" id="KW-0539">Nucleus</keyword>
<keyword evidence="5" id="KW-0804">Transcription</keyword>
<keyword evidence="3" id="KW-0805">Transcription regulation</keyword>
<dbReference type="Pfam" id="PF00172">
    <property type="entry name" value="Zn_clus"/>
    <property type="match status" value="1"/>
</dbReference>
<keyword evidence="7" id="KW-0472">Membrane</keyword>
<dbReference type="OrthoDB" id="3172332at2759"/>